<evidence type="ECO:0000256" key="2">
    <source>
        <dbReference type="ARBA" id="ARBA00004990"/>
    </source>
</evidence>
<feature type="binding site" evidence="13">
    <location>
        <begin position="147"/>
        <end position="150"/>
    </location>
    <ligand>
        <name>ATP</name>
        <dbReference type="ChEBI" id="CHEBI:30616"/>
    </ligand>
</feature>
<dbReference type="InterPro" id="IPR003721">
    <property type="entry name" value="Pantoate_ligase"/>
</dbReference>
<keyword evidence="8 13" id="KW-0566">Pantothenate biosynthesis</keyword>
<feature type="binding site" evidence="13">
    <location>
        <begin position="30"/>
        <end position="37"/>
    </location>
    <ligand>
        <name>ATP</name>
        <dbReference type="ChEBI" id="CHEBI:30616"/>
    </ligand>
</feature>
<keyword evidence="10 13" id="KW-0067">ATP-binding</keyword>
<dbReference type="GO" id="GO:0004592">
    <property type="term" value="F:pantoate-beta-alanine ligase activity"/>
    <property type="evidence" value="ECO:0007669"/>
    <property type="project" value="UniProtKB-UniRule"/>
</dbReference>
<dbReference type="PANTHER" id="PTHR21299">
    <property type="entry name" value="CYTIDYLATE KINASE/PANTOATE-BETA-ALANINE LIGASE"/>
    <property type="match status" value="1"/>
</dbReference>
<reference evidence="14 15" key="1">
    <citation type="submission" date="2020-02" db="EMBL/GenBank/DDBJ databases">
        <title>Pseudoroseicyclus tamarix, sp. nov., isolated from offshore sediment of a Tamarix chinensis forest.</title>
        <authorList>
            <person name="Gai Y."/>
        </authorList>
    </citation>
    <scope>NUCLEOTIDE SEQUENCE [LARGE SCALE GENOMIC DNA]</scope>
    <source>
        <strain evidence="14 15">CLL3-39</strain>
    </source>
</reference>
<evidence type="ECO:0000256" key="6">
    <source>
        <dbReference type="ARBA" id="ARBA00022490"/>
    </source>
</evidence>
<comment type="pathway">
    <text evidence="2 13">Cofactor biosynthesis; (R)-pantothenate biosynthesis; (R)-pantothenate from (R)-pantoate and beta-alanine: step 1/1.</text>
</comment>
<feature type="binding site" evidence="13">
    <location>
        <position position="61"/>
    </location>
    <ligand>
        <name>(R)-pantoate</name>
        <dbReference type="ChEBI" id="CHEBI:15980"/>
    </ligand>
</feature>
<keyword evidence="15" id="KW-1185">Reference proteome</keyword>
<feature type="binding site" evidence="13">
    <location>
        <position position="61"/>
    </location>
    <ligand>
        <name>beta-alanine</name>
        <dbReference type="ChEBI" id="CHEBI:57966"/>
    </ligand>
</feature>
<comment type="caution">
    <text evidence="14">The sequence shown here is derived from an EMBL/GenBank/DDBJ whole genome shotgun (WGS) entry which is preliminary data.</text>
</comment>
<dbReference type="NCBIfam" id="TIGR00018">
    <property type="entry name" value="panC"/>
    <property type="match status" value="1"/>
</dbReference>
<dbReference type="UniPathway" id="UPA00028">
    <property type="reaction ID" value="UER00005"/>
</dbReference>
<dbReference type="InterPro" id="IPR042176">
    <property type="entry name" value="Pantoate_ligase_C"/>
</dbReference>
<dbReference type="AlphaFoldDB" id="A0A6B2JQ03"/>
<evidence type="ECO:0000256" key="10">
    <source>
        <dbReference type="ARBA" id="ARBA00022840"/>
    </source>
</evidence>
<protein>
    <recommendedName>
        <fullName evidence="5 13">Pantothenate synthetase</fullName>
        <shortName evidence="13">PS</shortName>
        <ecNumber evidence="4 13">6.3.2.1</ecNumber>
    </recommendedName>
    <alternativeName>
        <fullName evidence="13">Pantoate--beta-alanine ligase</fullName>
    </alternativeName>
    <alternativeName>
        <fullName evidence="13">Pantoate-activating enzyme</fullName>
    </alternativeName>
</protein>
<evidence type="ECO:0000256" key="5">
    <source>
        <dbReference type="ARBA" id="ARBA00014155"/>
    </source>
</evidence>
<evidence type="ECO:0000256" key="7">
    <source>
        <dbReference type="ARBA" id="ARBA00022598"/>
    </source>
</evidence>
<feature type="binding site" evidence="13">
    <location>
        <begin position="184"/>
        <end position="187"/>
    </location>
    <ligand>
        <name>ATP</name>
        <dbReference type="ChEBI" id="CHEBI:30616"/>
    </ligand>
</feature>
<evidence type="ECO:0000256" key="1">
    <source>
        <dbReference type="ARBA" id="ARBA00004496"/>
    </source>
</evidence>
<dbReference type="EMBL" id="JAAGAB010000001">
    <property type="protein sequence ID" value="NDV00100.1"/>
    <property type="molecule type" value="Genomic_DNA"/>
</dbReference>
<dbReference type="CDD" id="cd00560">
    <property type="entry name" value="PanC"/>
    <property type="match status" value="1"/>
</dbReference>
<sequence>MKLCRTIADIRAEVAGWRQAGQRVGLVTTMGALHAGHMALVAEARGASDRVVATIFVNPTQFGDPKDLETYPRTEAEDLAMLEAAGVDAVFLPDVGEIYPPGDETIVETTALARVFHGAVRPGHFRGVATVVTKLFNIVQADAAWFGEKDYQQLAVIRRMVRDLHMPVDIRSVATLREKDGLAMSSRNRRLPPQDRAAAPVLHRALEGAAALVARGGATVEGIGELVRQIVAEEPRARLTGLDIVHPDSFEPASGAVTGPLGLMISAEFGGILLIDQREIHP</sequence>
<feature type="binding site" evidence="13">
    <location>
        <position position="176"/>
    </location>
    <ligand>
        <name>ATP</name>
        <dbReference type="ChEBI" id="CHEBI:30616"/>
    </ligand>
</feature>
<dbReference type="FunFam" id="3.40.50.620:FF:000114">
    <property type="entry name" value="Pantothenate synthetase"/>
    <property type="match status" value="1"/>
</dbReference>
<keyword evidence="9 13" id="KW-0547">Nucleotide-binding</keyword>
<comment type="miscellaneous">
    <text evidence="13">The reaction proceeds by a bi uni uni bi ping pong mechanism.</text>
</comment>
<dbReference type="SUPFAM" id="SSF52374">
    <property type="entry name" value="Nucleotidylyl transferase"/>
    <property type="match status" value="1"/>
</dbReference>
<comment type="subcellular location">
    <subcellularLocation>
        <location evidence="1 13">Cytoplasm</location>
    </subcellularLocation>
</comment>
<evidence type="ECO:0000256" key="13">
    <source>
        <dbReference type="HAMAP-Rule" id="MF_00158"/>
    </source>
</evidence>
<dbReference type="RefSeq" id="WP_163890102.1">
    <property type="nucleotide sequence ID" value="NZ_JAAFYS010000001.1"/>
</dbReference>
<dbReference type="InterPro" id="IPR014729">
    <property type="entry name" value="Rossmann-like_a/b/a_fold"/>
</dbReference>
<dbReference type="GO" id="GO:0015940">
    <property type="term" value="P:pantothenate biosynthetic process"/>
    <property type="evidence" value="ECO:0007669"/>
    <property type="project" value="UniProtKB-UniRule"/>
</dbReference>
<evidence type="ECO:0000313" key="14">
    <source>
        <dbReference type="EMBL" id="NDV00100.1"/>
    </source>
</evidence>
<name>A0A6B2JQ03_9RHOB</name>
<dbReference type="Pfam" id="PF02569">
    <property type="entry name" value="Pantoate_ligase"/>
    <property type="match status" value="1"/>
</dbReference>
<gene>
    <name evidence="13" type="primary">panC</name>
    <name evidence="14" type="ORF">GZA08_03845</name>
</gene>
<comment type="similarity">
    <text evidence="3 13">Belongs to the pantothenate synthetase family.</text>
</comment>
<comment type="function">
    <text evidence="12 13">Catalyzes the condensation of pantoate with beta-alanine in an ATP-dependent reaction via a pantoyl-adenylate intermediate.</text>
</comment>
<dbReference type="Proteomes" id="UP000474757">
    <property type="component" value="Unassembled WGS sequence"/>
</dbReference>
<dbReference type="GO" id="GO:0005829">
    <property type="term" value="C:cytosol"/>
    <property type="evidence" value="ECO:0007669"/>
    <property type="project" value="TreeGrafter"/>
</dbReference>
<dbReference type="EC" id="6.3.2.1" evidence="4 13"/>
<evidence type="ECO:0000256" key="3">
    <source>
        <dbReference type="ARBA" id="ARBA00009256"/>
    </source>
</evidence>
<evidence type="ECO:0000256" key="11">
    <source>
        <dbReference type="ARBA" id="ARBA00048258"/>
    </source>
</evidence>
<accession>A0A6B2JQ03</accession>
<comment type="catalytic activity">
    <reaction evidence="11 13">
        <text>(R)-pantoate + beta-alanine + ATP = (R)-pantothenate + AMP + diphosphate + H(+)</text>
        <dbReference type="Rhea" id="RHEA:10912"/>
        <dbReference type="ChEBI" id="CHEBI:15378"/>
        <dbReference type="ChEBI" id="CHEBI:15980"/>
        <dbReference type="ChEBI" id="CHEBI:29032"/>
        <dbReference type="ChEBI" id="CHEBI:30616"/>
        <dbReference type="ChEBI" id="CHEBI:33019"/>
        <dbReference type="ChEBI" id="CHEBI:57966"/>
        <dbReference type="ChEBI" id="CHEBI:456215"/>
        <dbReference type="EC" id="6.3.2.1"/>
    </reaction>
</comment>
<dbReference type="Gene3D" id="3.30.1300.10">
    <property type="entry name" value="Pantoate-beta-alanine ligase, C-terminal domain"/>
    <property type="match status" value="1"/>
</dbReference>
<dbReference type="GO" id="GO:0005524">
    <property type="term" value="F:ATP binding"/>
    <property type="evidence" value="ECO:0007669"/>
    <property type="project" value="UniProtKB-KW"/>
</dbReference>
<proteinExistence type="inferred from homology"/>
<dbReference type="Gene3D" id="3.40.50.620">
    <property type="entry name" value="HUPs"/>
    <property type="match status" value="1"/>
</dbReference>
<evidence type="ECO:0000256" key="8">
    <source>
        <dbReference type="ARBA" id="ARBA00022655"/>
    </source>
</evidence>
<evidence type="ECO:0000256" key="9">
    <source>
        <dbReference type="ARBA" id="ARBA00022741"/>
    </source>
</evidence>
<evidence type="ECO:0000256" key="12">
    <source>
        <dbReference type="ARBA" id="ARBA00055042"/>
    </source>
</evidence>
<organism evidence="14 15">
    <name type="scientific">Pseudoroseicyclus tamaricis</name>
    <dbReference type="NCBI Taxonomy" id="2705421"/>
    <lineage>
        <taxon>Bacteria</taxon>
        <taxon>Pseudomonadati</taxon>
        <taxon>Pseudomonadota</taxon>
        <taxon>Alphaproteobacteria</taxon>
        <taxon>Rhodobacterales</taxon>
        <taxon>Paracoccaceae</taxon>
        <taxon>Pseudoroseicyclus</taxon>
    </lineage>
</organism>
<keyword evidence="7 13" id="KW-0436">Ligase</keyword>
<feature type="active site" description="Proton donor" evidence="13">
    <location>
        <position position="37"/>
    </location>
</feature>
<keyword evidence="6 13" id="KW-0963">Cytoplasm</keyword>
<evidence type="ECO:0000313" key="15">
    <source>
        <dbReference type="Proteomes" id="UP000474757"/>
    </source>
</evidence>
<feature type="binding site" evidence="13">
    <location>
        <position position="153"/>
    </location>
    <ligand>
        <name>(R)-pantoate</name>
        <dbReference type="ChEBI" id="CHEBI:15980"/>
    </ligand>
</feature>
<comment type="subunit">
    <text evidence="13">Homodimer.</text>
</comment>
<dbReference type="PANTHER" id="PTHR21299:SF1">
    <property type="entry name" value="PANTOATE--BETA-ALANINE LIGASE"/>
    <property type="match status" value="1"/>
</dbReference>
<evidence type="ECO:0000256" key="4">
    <source>
        <dbReference type="ARBA" id="ARBA00012219"/>
    </source>
</evidence>
<dbReference type="HAMAP" id="MF_00158">
    <property type="entry name" value="PanC"/>
    <property type="match status" value="1"/>
</dbReference>